<dbReference type="PANTHER" id="PTHR10997:SF7">
    <property type="entry name" value="IMPORTIN-11"/>
    <property type="match status" value="1"/>
</dbReference>
<protein>
    <recommendedName>
        <fullName evidence="12">Importin-11</fullName>
    </recommendedName>
    <alternativeName>
        <fullName evidence="13">Ran-binding protein 11</fullName>
    </alternativeName>
</protein>
<sequence length="985" mass="113334">MSGTVVKMDLASAGPIVLHTLTNACSQNADVLKPAVHQLKQWETSPGFYTILSTIFQNHEIDFNIRWLAVLYFKNGIERYWRRNAPNAIAEEEKNALKKRLIDNFNEPVPQVATQLAVLIGKIARMDCPRYWPELIPTLLMVVRCNDRLLQERSLLVLHHVIKSLASKRLMADRKLFEEVADNLFSFVLNLWNTHMETFLQLASKYEDGLLESLDKSILGLKVLRKLVCFGFKDQQLPTDVIVFINMIFSRLDPFLECRRNLWGNQQMVEKCEKLILLMTKVLIDMLEVHPLSFVQFIPTTLQFVARYNFVDTGESLHFPHFTVNCLNMLKIIVHTDSYKVDTRKEKINPASVEAHKLKMETLTPSTLTEVCCYLINRYFLLSPEDLQTWESDPESFCQDEGGDSYKFSLKPCTEVLFLSLFKNFHSTLAPVLLDMVQNVQGPCGVDDMAAILRKDAVYNAVGLASFDLFDDIDFDQWFTSHLIPELQNKHTNYRIIRRRVIWLVSQWVGVKLSVSLRATLYETILPLLQEKEDLVVRLEAANTLRTAVDDFEFNTEQFLPYLSPSFSLLFQLLREIKECDTKMHVLYVISFVIERVGAQIRPYADQLILYLPLLWDSDHNMLRCAILTTLIRLVKGLGTSCNTLYDFLIPVIRLSTDVTQQFHVYLKEDGLDLWLETLHNSPVMTPGLLDLFTAMPAILEFGNEDLKVCLKIVEAYVVLGQKEFMQRFSQDIVMSFSSLITDIRTDGILLILKAVELIFQSFPLEAPQVFQPLLSHIFKTTLENNGLIKKKKEKELVTVLSMQLYILGRVLLQNQEYFWSFLAQESAKMDKESRTLLGMLLDLWFEKMDSITKPEHRKLSALALSSLLTMNLSPITERFSGILNVCVEVLHDICRADCDTGKQTDCLVIGEEEDAESTEENTDTEHEKRKQMLLRHDPVHAVSLKEFVVSQLTICQQLHGQLLFDQLMANVDKDILIQLQELTS</sequence>
<evidence type="ECO:0000256" key="13">
    <source>
        <dbReference type="ARBA" id="ARBA00077811"/>
    </source>
</evidence>
<name>A0A7E6F7V6_9MOLL</name>
<evidence type="ECO:0000256" key="11">
    <source>
        <dbReference type="ARBA" id="ARBA00062902"/>
    </source>
</evidence>
<evidence type="ECO:0000313" key="15">
    <source>
        <dbReference type="Proteomes" id="UP000515154"/>
    </source>
</evidence>
<evidence type="ECO:0000256" key="4">
    <source>
        <dbReference type="ARBA" id="ARBA00022448"/>
    </source>
</evidence>
<comment type="subunit">
    <text evidence="11">Interacts with UBE2E3 and RPL12.</text>
</comment>
<dbReference type="SUPFAM" id="SSF48371">
    <property type="entry name" value="ARM repeat"/>
    <property type="match status" value="1"/>
</dbReference>
<evidence type="ECO:0000256" key="12">
    <source>
        <dbReference type="ARBA" id="ARBA00072254"/>
    </source>
</evidence>
<dbReference type="GO" id="GO:0031267">
    <property type="term" value="F:small GTPase binding"/>
    <property type="evidence" value="ECO:0007669"/>
    <property type="project" value="InterPro"/>
</dbReference>
<dbReference type="GO" id="GO:0006606">
    <property type="term" value="P:protein import into nucleus"/>
    <property type="evidence" value="ECO:0007669"/>
    <property type="project" value="TreeGrafter"/>
</dbReference>
<dbReference type="Gene3D" id="1.25.10.10">
    <property type="entry name" value="Leucine-rich Repeat Variant"/>
    <property type="match status" value="1"/>
</dbReference>
<dbReference type="RefSeq" id="XP_036363851.1">
    <property type="nucleotide sequence ID" value="XM_036507958.1"/>
</dbReference>
<dbReference type="Pfam" id="PF25758">
    <property type="entry name" value="TPR_IPO11"/>
    <property type="match status" value="1"/>
</dbReference>
<feature type="domain" description="Importin N-terminal" evidence="14">
    <location>
        <begin position="35"/>
        <end position="107"/>
    </location>
</feature>
<dbReference type="SMART" id="SM00913">
    <property type="entry name" value="IBN_N"/>
    <property type="match status" value="1"/>
</dbReference>
<evidence type="ECO:0000256" key="2">
    <source>
        <dbReference type="ARBA" id="ARBA00004496"/>
    </source>
</evidence>
<comment type="similarity">
    <text evidence="3">Belongs to the importin beta family.</text>
</comment>
<keyword evidence="9" id="KW-0007">Acetylation</keyword>
<dbReference type="InterPro" id="IPR058669">
    <property type="entry name" value="TPR_IPO7/11-like"/>
</dbReference>
<evidence type="ECO:0000313" key="17">
    <source>
        <dbReference type="RefSeq" id="XP_036363851.1"/>
    </source>
</evidence>
<keyword evidence="5" id="KW-0963">Cytoplasm</keyword>
<keyword evidence="10" id="KW-0539">Nucleus</keyword>
<keyword evidence="6" id="KW-0597">Phosphoprotein</keyword>
<evidence type="ECO:0000256" key="9">
    <source>
        <dbReference type="ARBA" id="ARBA00022990"/>
    </source>
</evidence>
<gene>
    <name evidence="16 17" type="primary">LOC115218080</name>
</gene>
<dbReference type="InterPro" id="IPR016024">
    <property type="entry name" value="ARM-type_fold"/>
</dbReference>
<proteinExistence type="inferred from homology"/>
<evidence type="ECO:0000256" key="10">
    <source>
        <dbReference type="ARBA" id="ARBA00023242"/>
    </source>
</evidence>
<dbReference type="RefSeq" id="XP_036363850.1">
    <property type="nucleotide sequence ID" value="XM_036507957.1"/>
</dbReference>
<keyword evidence="4" id="KW-0813">Transport</keyword>
<evidence type="ECO:0000256" key="3">
    <source>
        <dbReference type="ARBA" id="ARBA00007991"/>
    </source>
</evidence>
<accession>A0A7E6F7V6</accession>
<dbReference type="AlphaFoldDB" id="A0A7E6F7V6"/>
<evidence type="ECO:0000313" key="16">
    <source>
        <dbReference type="RefSeq" id="XP_036363850.1"/>
    </source>
</evidence>
<evidence type="ECO:0000259" key="14">
    <source>
        <dbReference type="PROSITE" id="PS50166"/>
    </source>
</evidence>
<evidence type="ECO:0000256" key="8">
    <source>
        <dbReference type="ARBA" id="ARBA00022927"/>
    </source>
</evidence>
<keyword evidence="8" id="KW-0653">Protein transport</keyword>
<keyword evidence="15" id="KW-1185">Reference proteome</keyword>
<dbReference type="GO" id="GO:0005635">
    <property type="term" value="C:nuclear envelope"/>
    <property type="evidence" value="ECO:0007669"/>
    <property type="project" value="TreeGrafter"/>
</dbReference>
<dbReference type="InterPro" id="IPR011989">
    <property type="entry name" value="ARM-like"/>
</dbReference>
<dbReference type="Pfam" id="PF03810">
    <property type="entry name" value="IBN_N"/>
    <property type="match status" value="1"/>
</dbReference>
<keyword evidence="7" id="KW-0677">Repeat</keyword>
<comment type="subcellular location">
    <subcellularLocation>
        <location evidence="2">Cytoplasm</location>
    </subcellularLocation>
    <subcellularLocation>
        <location evidence="1">Nucleus</location>
    </subcellularLocation>
</comment>
<evidence type="ECO:0000256" key="6">
    <source>
        <dbReference type="ARBA" id="ARBA00022553"/>
    </source>
</evidence>
<reference evidence="16 17" key="1">
    <citation type="submission" date="2025-08" db="UniProtKB">
        <authorList>
            <consortium name="RefSeq"/>
        </authorList>
    </citation>
    <scope>IDENTIFICATION</scope>
</reference>
<dbReference type="Proteomes" id="UP000515154">
    <property type="component" value="Linkage group LG12"/>
</dbReference>
<organism evidence="15 17">
    <name type="scientific">Octopus sinensis</name>
    <name type="common">East Asian common octopus</name>
    <dbReference type="NCBI Taxonomy" id="2607531"/>
    <lineage>
        <taxon>Eukaryota</taxon>
        <taxon>Metazoa</taxon>
        <taxon>Spiralia</taxon>
        <taxon>Lophotrochozoa</taxon>
        <taxon>Mollusca</taxon>
        <taxon>Cephalopoda</taxon>
        <taxon>Coleoidea</taxon>
        <taxon>Octopodiformes</taxon>
        <taxon>Octopoda</taxon>
        <taxon>Incirrata</taxon>
        <taxon>Octopodidae</taxon>
        <taxon>Octopus</taxon>
    </lineage>
</organism>
<dbReference type="InterPro" id="IPR001494">
    <property type="entry name" value="Importin-beta_N"/>
</dbReference>
<dbReference type="FunFam" id="1.25.10.10:FF:000116">
    <property type="entry name" value="importin-11 isoform X1"/>
    <property type="match status" value="1"/>
</dbReference>
<evidence type="ECO:0000256" key="5">
    <source>
        <dbReference type="ARBA" id="ARBA00022490"/>
    </source>
</evidence>
<dbReference type="GO" id="GO:0005829">
    <property type="term" value="C:cytosol"/>
    <property type="evidence" value="ECO:0007669"/>
    <property type="project" value="TreeGrafter"/>
</dbReference>
<dbReference type="PANTHER" id="PTHR10997">
    <property type="entry name" value="IMPORTIN-7, 8, 11"/>
    <property type="match status" value="1"/>
</dbReference>
<evidence type="ECO:0000256" key="7">
    <source>
        <dbReference type="ARBA" id="ARBA00022737"/>
    </source>
</evidence>
<evidence type="ECO:0000256" key="1">
    <source>
        <dbReference type="ARBA" id="ARBA00004123"/>
    </source>
</evidence>
<dbReference type="PROSITE" id="PS50166">
    <property type="entry name" value="IMPORTIN_B_NT"/>
    <property type="match status" value="1"/>
</dbReference>